<comment type="caution">
    <text evidence="2">The sequence shown here is derived from an EMBL/GenBank/DDBJ whole genome shotgun (WGS) entry which is preliminary data.</text>
</comment>
<proteinExistence type="predicted"/>
<gene>
    <name evidence="2" type="ORF">DCK97_24320</name>
</gene>
<name>A0A3B9ITD7_9PROT</name>
<dbReference type="AlphaFoldDB" id="A0A3B9ITD7"/>
<dbReference type="PROSITE" id="PS51257">
    <property type="entry name" value="PROKAR_LIPOPROTEIN"/>
    <property type="match status" value="1"/>
</dbReference>
<feature type="transmembrane region" description="Helical" evidence="1">
    <location>
        <begin position="129"/>
        <end position="152"/>
    </location>
</feature>
<feature type="transmembrane region" description="Helical" evidence="1">
    <location>
        <begin position="88"/>
        <end position="109"/>
    </location>
</feature>
<keyword evidence="1" id="KW-0472">Membrane</keyword>
<evidence type="ECO:0000313" key="2">
    <source>
        <dbReference type="EMBL" id="HAE50543.1"/>
    </source>
</evidence>
<protein>
    <submittedName>
        <fullName evidence="2">Uncharacterized protein</fullName>
    </submittedName>
</protein>
<evidence type="ECO:0000256" key="1">
    <source>
        <dbReference type="SAM" id="Phobius"/>
    </source>
</evidence>
<feature type="transmembrane region" description="Helical" evidence="1">
    <location>
        <begin position="56"/>
        <end position="76"/>
    </location>
</feature>
<sequence length="164" mass="17476">MRNLAVSPGFWVVIAGVACIGFLRWLDGSAPIVLSQADHPKPDAALIAVLGDGLDAMLELDLALTLGICVATGYLLRADGRQGSDRWIRGRAAGVVVFVAAFVSQALAVRTRLHFHKQVVNDAVVLDDVQWLLMVHVTFLAVAAFGLLYVALATSFRRRGPAGG</sequence>
<accession>A0A3B9ITD7</accession>
<feature type="transmembrane region" description="Helical" evidence="1">
    <location>
        <begin position="9"/>
        <end position="26"/>
    </location>
</feature>
<dbReference type="EMBL" id="DMAI01000393">
    <property type="protein sequence ID" value="HAE50543.1"/>
    <property type="molecule type" value="Genomic_DNA"/>
</dbReference>
<keyword evidence="1" id="KW-1133">Transmembrane helix</keyword>
<evidence type="ECO:0000313" key="3">
    <source>
        <dbReference type="Proteomes" id="UP000257706"/>
    </source>
</evidence>
<keyword evidence="1" id="KW-0812">Transmembrane</keyword>
<organism evidence="2 3">
    <name type="scientific">Tistrella mobilis</name>
    <dbReference type="NCBI Taxonomy" id="171437"/>
    <lineage>
        <taxon>Bacteria</taxon>
        <taxon>Pseudomonadati</taxon>
        <taxon>Pseudomonadota</taxon>
        <taxon>Alphaproteobacteria</taxon>
        <taxon>Geminicoccales</taxon>
        <taxon>Geminicoccaceae</taxon>
        <taxon>Tistrella</taxon>
    </lineage>
</organism>
<reference evidence="2 3" key="1">
    <citation type="journal article" date="2018" name="Nat. Biotechnol.">
        <title>A standardized bacterial taxonomy based on genome phylogeny substantially revises the tree of life.</title>
        <authorList>
            <person name="Parks D.H."/>
            <person name="Chuvochina M."/>
            <person name="Waite D.W."/>
            <person name="Rinke C."/>
            <person name="Skarshewski A."/>
            <person name="Chaumeil P.A."/>
            <person name="Hugenholtz P."/>
        </authorList>
    </citation>
    <scope>NUCLEOTIDE SEQUENCE [LARGE SCALE GENOMIC DNA]</scope>
    <source>
        <strain evidence="2">UBA8739</strain>
    </source>
</reference>
<dbReference type="Proteomes" id="UP000257706">
    <property type="component" value="Unassembled WGS sequence"/>
</dbReference>